<evidence type="ECO:0000313" key="1">
    <source>
        <dbReference type="EMBL" id="GEC12557.1"/>
    </source>
</evidence>
<proteinExistence type="predicted"/>
<name>A0ABQ0RL71_GLUNI</name>
<dbReference type="EMBL" id="BJNE01000006">
    <property type="protein sequence ID" value="GEC12557.1"/>
    <property type="molecule type" value="Genomic_DNA"/>
</dbReference>
<reference evidence="1 2" key="1">
    <citation type="submission" date="2019-06" db="EMBL/GenBank/DDBJ databases">
        <title>Whole genome shotgun sequence of Glutamicibacter nicotianae NBRC 14234.</title>
        <authorList>
            <person name="Hosoyama A."/>
            <person name="Uohara A."/>
            <person name="Ohji S."/>
            <person name="Ichikawa N."/>
        </authorList>
    </citation>
    <scope>NUCLEOTIDE SEQUENCE [LARGE SCALE GENOMIC DNA]</scope>
    <source>
        <strain evidence="1 2">NBRC 14234</strain>
    </source>
</reference>
<comment type="caution">
    <text evidence="1">The sequence shown here is derived from an EMBL/GenBank/DDBJ whole genome shotgun (WGS) entry which is preliminary data.</text>
</comment>
<dbReference type="Proteomes" id="UP000316242">
    <property type="component" value="Unassembled WGS sequence"/>
</dbReference>
<protein>
    <submittedName>
        <fullName evidence="1">Uncharacterized protein</fullName>
    </submittedName>
</protein>
<evidence type="ECO:0000313" key="2">
    <source>
        <dbReference type="Proteomes" id="UP000316242"/>
    </source>
</evidence>
<accession>A0ABQ0RL71</accession>
<gene>
    <name evidence="1" type="ORF">ANI01nite_17600</name>
</gene>
<sequence length="99" mass="11163">MDRPDVGRLDVGHDRLRGCRRHGVRRTQRRAFPAGTRTGCCLGAERLALEPAWRLASVLGLHPAMERQGLPSRLERQVLLVQQEPELAWRLASAPRHLG</sequence>
<organism evidence="1 2">
    <name type="scientific">Glutamicibacter nicotianae</name>
    <name type="common">Arthrobacter nicotianae</name>
    <dbReference type="NCBI Taxonomy" id="37929"/>
    <lineage>
        <taxon>Bacteria</taxon>
        <taxon>Bacillati</taxon>
        <taxon>Actinomycetota</taxon>
        <taxon>Actinomycetes</taxon>
        <taxon>Micrococcales</taxon>
        <taxon>Micrococcaceae</taxon>
        <taxon>Glutamicibacter</taxon>
    </lineage>
</organism>
<keyword evidence="2" id="KW-1185">Reference proteome</keyword>